<dbReference type="EMBL" id="JQ844218">
    <property type="protein sequence ID" value="AGS52984.1"/>
    <property type="molecule type" value="Genomic_DNA"/>
</dbReference>
<feature type="transmembrane region" description="Helical" evidence="1">
    <location>
        <begin position="40"/>
        <end position="61"/>
    </location>
</feature>
<dbReference type="AlphaFoldDB" id="A0A806KIS4"/>
<organism evidence="2">
    <name type="scientific">uncultured bacterium contig00030</name>
    <dbReference type="NCBI Taxonomy" id="1181519"/>
    <lineage>
        <taxon>Bacteria</taxon>
        <taxon>environmental samples</taxon>
    </lineage>
</organism>
<protein>
    <submittedName>
        <fullName evidence="2">Uncharacterized protein</fullName>
    </submittedName>
</protein>
<feature type="transmembrane region" description="Helical" evidence="1">
    <location>
        <begin position="73"/>
        <end position="99"/>
    </location>
</feature>
<evidence type="ECO:0000256" key="1">
    <source>
        <dbReference type="SAM" id="Phobius"/>
    </source>
</evidence>
<feature type="transmembrane region" description="Helical" evidence="1">
    <location>
        <begin position="9"/>
        <end position="28"/>
    </location>
</feature>
<keyword evidence="1" id="KW-1133">Transmembrane helix</keyword>
<sequence length="107" mass="12342">METKYRSPALWILALSFFISMVTLGVYLTENDFSDETLFFLLFILRYSSFVVCICSVYLLIDSIICFVRRSSVLFVIRIIVSFFCVLYGVGIIIMDAFINSITRGME</sequence>
<proteinExistence type="predicted"/>
<keyword evidence="1" id="KW-0812">Transmembrane</keyword>
<accession>A0A806KIS4</accession>
<evidence type="ECO:0000313" key="2">
    <source>
        <dbReference type="EMBL" id="AGS52984.1"/>
    </source>
</evidence>
<name>A0A806KIS4_9BACT</name>
<reference evidence="2" key="1">
    <citation type="submission" date="2012-03" db="EMBL/GenBank/DDBJ databases">
        <title>Functional metagenomics reveals considerable lignocellulase gene clusters in the gut microbiome of a wood-feeding higher termite.</title>
        <authorList>
            <person name="Liu N."/>
        </authorList>
    </citation>
    <scope>NUCLEOTIDE SEQUENCE</scope>
</reference>
<keyword evidence="1" id="KW-0472">Membrane</keyword>